<organism evidence="3 4">
    <name type="scientific">Coniosporium apollinis (strain CBS 100218)</name>
    <name type="common">Rock-inhabiting black yeast</name>
    <dbReference type="NCBI Taxonomy" id="1168221"/>
    <lineage>
        <taxon>Eukaryota</taxon>
        <taxon>Fungi</taxon>
        <taxon>Dikarya</taxon>
        <taxon>Ascomycota</taxon>
        <taxon>Pezizomycotina</taxon>
        <taxon>Dothideomycetes</taxon>
        <taxon>Dothideomycetes incertae sedis</taxon>
        <taxon>Coniosporium</taxon>
    </lineage>
</organism>
<proteinExistence type="predicted"/>
<dbReference type="Proteomes" id="UP000016924">
    <property type="component" value="Unassembled WGS sequence"/>
</dbReference>
<keyword evidence="4" id="KW-1185">Reference proteome</keyword>
<reference evidence="4" key="1">
    <citation type="submission" date="2012-06" db="EMBL/GenBank/DDBJ databases">
        <title>The genome sequence of Coniosporium apollinis CBS 100218.</title>
        <authorList>
            <consortium name="The Broad Institute Genome Sequencing Platform"/>
            <person name="Cuomo C."/>
            <person name="Gorbushina A."/>
            <person name="Noack S."/>
            <person name="Walker B."/>
            <person name="Young S.K."/>
            <person name="Zeng Q."/>
            <person name="Gargeya S."/>
            <person name="Fitzgerald M."/>
            <person name="Haas B."/>
            <person name="Abouelleil A."/>
            <person name="Alvarado L."/>
            <person name="Arachchi H.M."/>
            <person name="Berlin A.M."/>
            <person name="Chapman S.B."/>
            <person name="Goldberg J."/>
            <person name="Griggs A."/>
            <person name="Gujja S."/>
            <person name="Hansen M."/>
            <person name="Howarth C."/>
            <person name="Imamovic A."/>
            <person name="Larimer J."/>
            <person name="McCowan C."/>
            <person name="Montmayeur A."/>
            <person name="Murphy C."/>
            <person name="Neiman D."/>
            <person name="Pearson M."/>
            <person name="Priest M."/>
            <person name="Roberts A."/>
            <person name="Saif S."/>
            <person name="Shea T."/>
            <person name="Sisk P."/>
            <person name="Sykes S."/>
            <person name="Wortman J."/>
            <person name="Nusbaum C."/>
            <person name="Birren B."/>
        </authorList>
    </citation>
    <scope>NUCLEOTIDE SEQUENCE [LARGE SCALE GENOMIC DNA]</scope>
    <source>
        <strain evidence="4">CBS 100218</strain>
    </source>
</reference>
<dbReference type="eggNOG" id="ENOG502SPQX">
    <property type="taxonomic scope" value="Eukaryota"/>
</dbReference>
<dbReference type="OMA" id="WERANTS"/>
<dbReference type="OrthoDB" id="3944128at2759"/>
<gene>
    <name evidence="3" type="ORF">W97_02474</name>
</gene>
<dbReference type="GeneID" id="19899785"/>
<keyword evidence="2" id="KW-0472">Membrane</keyword>
<dbReference type="EMBL" id="JH767562">
    <property type="protein sequence ID" value="EON63247.1"/>
    <property type="molecule type" value="Genomic_DNA"/>
</dbReference>
<keyword evidence="2" id="KW-0812">Transmembrane</keyword>
<feature type="transmembrane region" description="Helical" evidence="2">
    <location>
        <begin position="1405"/>
        <end position="1426"/>
    </location>
</feature>
<sequence length="1427" mass="139630">MPVAAATSIITRSAVSPFPTTEVEQPYYGDTLRLDPLPEATAVITEAATTVTSATPVIYYSVYEVVEKKPVVADGSVSCLASTATYDLPTPYMHEYFQKGIDSLSVVTGDIPAEFLTGLPESSCTLGSFEASPTVLIVVDIIYYWAFTARIGHVESTATEDPEAPCPTCGLRVHTERPAPGPPDVPGFVTAENVPGTTIVETNPGVPTDSATSNAGAPRAGVQPTASNPQEVDPTAPKPGGVETPVSQDQPGEFTPIGGDTNPTPADNSRPTATSGRPNVTFNIGRIEQTVTIDPATTNAPPVLTATIGGQTTILTPQGPAPSGGNAPSAGDSVLTFVVGPTRVIVNPATTTQVTALTVNVGGSVTVVAPLPTATPSAAAVAGNLGSLLAPSVETRPAAAAAGNLGSVIAEITRAGAASQQAGPSAVGQVQGNQAAAPSRNIVVGSNTFVLPSAPSAPIVIGGQTLAPGGPAVVVDNIPVSLAPSATAIVVGGRTSPLPQVASPVAAPPSVAAPPPVIPIGGNTFTPNAATQYYLTPGATLTPGGVATLSGTVISLGPSASYVVIDGSTQPLARPVPAPTAAPARAPAPIPAPTLTFGGSTFSAVPGSFIEVGGQPLAPGSAVTVNGNTISLDSSGSNVVVNGVTQPLAAQATTPSILTFAGGSFTPSVGTSYIISGQTLRPGAAVTVGGTMISLAPSATAVVINGVAQPLAPQATAPPILTVAGNTFAPSVDSSFVIAGQTLRPGVAITVDGTTISLALSASAVVINGAIQTLRAGVVTPAAAVTIAGSTYTASAGAPLVVDGQTLTPGGVIVVSGTTVSLSPSASEVIVNGVTQVLRPSPVVTPPPVLTVGGQTYSLGSSSGQLFVINGQTLAPGGVITVSGSTISLGPSAAFVVINDATQVLVESAVITAAPVLTVAGQTYTASGGSFVVAGQTLRPGSVLTVDGTTISLGPSASIAVVNGATQTLALAPVITYPPILTVDGQVFTATSGTFVVDGQTLTPGGVIVADGTTISLGPSASIAVVNGVTETLVFSPTITPAPVLSVDGQAFTATSGTFVIDGQTLTPGGVFTVDGTVISLGPSATVAVVNGVTTILAYAPMITSPPTLTIAGEVYTATSGSFVIDGQTLTPGGVLTVDGTVVSLGPSATIAVINGITSTLAYPATITSPPTLTIAGQVYTATSGTFVIGTQTLTPGAILTISGTTVSLGPSASFAIVNGVISTLVSPPTITAPPFLTIGNTVYTATVNGAGTTYVIAGQTLTPGGAITVDGTRISLAASATALVVNGRTTSLSPATAVITLPPLLTIGPSTYTALPGGGTTFVIAGQTLTPGGVIVVDGTTISLSPSATALVVNGRTTALFPATSTRANTAMTTSTSARPGESVGSASASATKTGAAAGRAGKGAVWTSILAGVMATVVLAVVGWL</sequence>
<accession>R7YMW7</accession>
<evidence type="ECO:0000256" key="1">
    <source>
        <dbReference type="SAM" id="MobiDB-lite"/>
    </source>
</evidence>
<dbReference type="HOGENOM" id="CLU_252706_0_0_1"/>
<evidence type="ECO:0000313" key="4">
    <source>
        <dbReference type="Proteomes" id="UP000016924"/>
    </source>
</evidence>
<evidence type="ECO:0000256" key="2">
    <source>
        <dbReference type="SAM" id="Phobius"/>
    </source>
</evidence>
<evidence type="ECO:0000313" key="3">
    <source>
        <dbReference type="EMBL" id="EON63247.1"/>
    </source>
</evidence>
<dbReference type="RefSeq" id="XP_007778564.1">
    <property type="nucleotide sequence ID" value="XM_007780374.1"/>
</dbReference>
<dbReference type="STRING" id="1168221.R7YMW7"/>
<name>R7YMW7_CONA1</name>
<keyword evidence="2" id="KW-1133">Transmembrane helix</keyword>
<protein>
    <submittedName>
        <fullName evidence="3">Uncharacterized protein</fullName>
    </submittedName>
</protein>
<feature type="region of interest" description="Disordered" evidence="1">
    <location>
        <begin position="197"/>
        <end position="280"/>
    </location>
</feature>
<feature type="compositionally biased region" description="Polar residues" evidence="1">
    <location>
        <begin position="261"/>
        <end position="280"/>
    </location>
</feature>